<gene>
    <name evidence="12" type="ORF">ALP29_05140</name>
</gene>
<dbReference type="Pfam" id="PF16657">
    <property type="entry name" value="Malt_amylase_C"/>
    <property type="match status" value="1"/>
</dbReference>
<dbReference type="PANTHER" id="PTHR10357">
    <property type="entry name" value="ALPHA-AMYLASE FAMILY MEMBER"/>
    <property type="match status" value="1"/>
</dbReference>
<feature type="domain" description="Maltogenic amylase-like C-terminal" evidence="10">
    <location>
        <begin position="74"/>
        <end position="153"/>
    </location>
</feature>
<protein>
    <recommendedName>
        <fullName evidence="3">Maltokinase</fullName>
        <ecNumber evidence="2">2.7.1.175</ecNumber>
    </recommendedName>
    <alternativeName>
        <fullName evidence="7">Maltose-1-phosphate synthase</fullName>
    </alternativeName>
</protein>
<proteinExistence type="inferred from homology"/>
<dbReference type="InterPro" id="IPR013780">
    <property type="entry name" value="Glyco_hydro_b"/>
</dbReference>
<dbReference type="InterPro" id="IPR032091">
    <property type="entry name" value="Malt_amylase-like_C"/>
</dbReference>
<keyword evidence="5" id="KW-0547">Nucleotide-binding</keyword>
<name>A0A3M5VAL4_PSESX</name>
<dbReference type="Gene3D" id="2.60.40.1180">
    <property type="entry name" value="Golgi alpha-mannosidase II"/>
    <property type="match status" value="1"/>
</dbReference>
<dbReference type="InterPro" id="IPR011009">
    <property type="entry name" value="Kinase-like_dom_sf"/>
</dbReference>
<dbReference type="Proteomes" id="UP000280395">
    <property type="component" value="Unassembled WGS sequence"/>
</dbReference>
<evidence type="ECO:0000256" key="4">
    <source>
        <dbReference type="ARBA" id="ARBA00022679"/>
    </source>
</evidence>
<dbReference type="AlphaFoldDB" id="A0A3M5VAL4"/>
<dbReference type="InterPro" id="IPR017853">
    <property type="entry name" value="GH"/>
</dbReference>
<feature type="non-terminal residue" evidence="12">
    <location>
        <position position="1"/>
    </location>
</feature>
<evidence type="ECO:0000313" key="12">
    <source>
        <dbReference type="EMBL" id="RMU55136.1"/>
    </source>
</evidence>
<evidence type="ECO:0000256" key="8">
    <source>
        <dbReference type="ARBA" id="ARBA00049067"/>
    </source>
</evidence>
<feature type="domain" description="Glycosyl hydrolase family 13 catalytic" evidence="9">
    <location>
        <begin position="3"/>
        <end position="69"/>
    </location>
</feature>
<dbReference type="SUPFAM" id="SSF56112">
    <property type="entry name" value="Protein kinase-like (PK-like)"/>
    <property type="match status" value="1"/>
</dbReference>
<feature type="domain" description="Maltokinase N-terminal cap" evidence="11">
    <location>
        <begin position="205"/>
        <end position="267"/>
    </location>
</feature>
<evidence type="ECO:0000256" key="2">
    <source>
        <dbReference type="ARBA" id="ARBA00011962"/>
    </source>
</evidence>
<evidence type="ECO:0000256" key="6">
    <source>
        <dbReference type="ARBA" id="ARBA00022840"/>
    </source>
</evidence>
<evidence type="ECO:0000313" key="13">
    <source>
        <dbReference type="Proteomes" id="UP000280395"/>
    </source>
</evidence>
<dbReference type="PANTHER" id="PTHR10357:SF219">
    <property type="entry name" value="MALTOSE ALPHA-D-GLUCOSYLTRANSFERASE"/>
    <property type="match status" value="1"/>
</dbReference>
<dbReference type="InterPro" id="IPR012811">
    <property type="entry name" value="TreS_maltokin_C_dom"/>
</dbReference>
<dbReference type="Gene3D" id="3.20.20.80">
    <property type="entry name" value="Glycosidases"/>
    <property type="match status" value="1"/>
</dbReference>
<dbReference type="EMBL" id="RBUA01000799">
    <property type="protein sequence ID" value="RMU55136.1"/>
    <property type="molecule type" value="Genomic_DNA"/>
</dbReference>
<dbReference type="NCBIfam" id="TIGR02457">
    <property type="entry name" value="TreS_Cterm"/>
    <property type="match status" value="1"/>
</dbReference>
<accession>A0A3M5VAL4</accession>
<dbReference type="EC" id="2.7.1.175" evidence="2"/>
<comment type="similarity">
    <text evidence="1">Belongs to the aminoglycoside phosphotransferase family.</text>
</comment>
<dbReference type="Pfam" id="PF00128">
    <property type="entry name" value="Alpha-amylase"/>
    <property type="match status" value="1"/>
</dbReference>
<evidence type="ECO:0000256" key="3">
    <source>
        <dbReference type="ARBA" id="ARBA00013882"/>
    </source>
</evidence>
<reference evidence="12 13" key="1">
    <citation type="submission" date="2018-08" db="EMBL/GenBank/DDBJ databases">
        <title>Recombination of ecologically and evolutionarily significant loci maintains genetic cohesion in the Pseudomonas syringae species complex.</title>
        <authorList>
            <person name="Dillon M."/>
            <person name="Thakur S."/>
            <person name="Almeida R.N.D."/>
            <person name="Weir B.S."/>
            <person name="Guttman D.S."/>
        </authorList>
    </citation>
    <scope>NUCLEOTIDE SEQUENCE [LARGE SCALE GENOMIC DNA]</scope>
    <source>
        <strain evidence="12 13">ICMP 14479</strain>
    </source>
</reference>
<dbReference type="InterPro" id="IPR040999">
    <property type="entry name" value="Mak_N_cap"/>
</dbReference>
<dbReference type="SUPFAM" id="SSF51445">
    <property type="entry name" value="(Trans)glycosidases"/>
    <property type="match status" value="1"/>
</dbReference>
<keyword evidence="4" id="KW-0808">Transferase</keyword>
<dbReference type="Gene3D" id="3.90.1200.10">
    <property type="match status" value="1"/>
</dbReference>
<dbReference type="Pfam" id="PF18085">
    <property type="entry name" value="Mak_N_cap"/>
    <property type="match status" value="1"/>
</dbReference>
<dbReference type="GO" id="GO:0005524">
    <property type="term" value="F:ATP binding"/>
    <property type="evidence" value="ECO:0007669"/>
    <property type="project" value="UniProtKB-KW"/>
</dbReference>
<evidence type="ECO:0000259" key="11">
    <source>
        <dbReference type="Pfam" id="PF18085"/>
    </source>
</evidence>
<evidence type="ECO:0000256" key="5">
    <source>
        <dbReference type="ARBA" id="ARBA00022741"/>
    </source>
</evidence>
<sequence>GVRTPMQWSIDRNGGFSRADPASLVLPPIMDPQYGYQSVNVETQAQDPHSLLNWTRRMLAVRKQSKAFGRGSLKMLSPTNRRILAYTREYTGEDGHTEIILCVANVSRSAQAAELDLSAFAGMVPVEMLGGNAFPPIGQLNFLLTLAPYGFYWFVLAAENQMPSWHVEPAQSMPDFTTLVLKKRMEELLEEPCRTSLEHTSLPAWLPKRRWFAGKDTAIDTVHIAYGVRFGDPQHPVLLSEIEVTSAGQVSRYQLPLGFLGEDQFTSALPQQLALARVRRTRQVGLVTDAFSLEHFILEVIQAMQAGTVLNTPDGDLRFEATHHLAALQLTRESPVRYLSAEQSNSSVVVGESLVLKLIRKVSAGVHPELEMSAYLTAAGYPNISPLLGFMSRQDGQGQDNLLMIAQGYLSNQGDAWSWTQNNLERAIRDELADAISEQEQHYNALGELADFAGLLGQRLGEMHLVLGAPTADKAFKPEPTTIKDTQAWAKDVGAQIDRALQLLKLNQSQLNPADQALVSELLAQKKAIAAHVQALAKATAGGLRIRVHGDLHLGQVLVVKGDAYLIDFEGEPARPLHERRGKHSPYKDVSGVLRSFDYAAAMALNVQGVDHTPEANAARKRVTDRYLNEARVAFTQAYQAAASTLAHDWQDANGQDAALTLFSLEKAAYEVAYEAENRPTWLPVPLQGLHGLLSGLTPISKPVRGGETS</sequence>
<evidence type="ECO:0000259" key="10">
    <source>
        <dbReference type="Pfam" id="PF16657"/>
    </source>
</evidence>
<evidence type="ECO:0000256" key="1">
    <source>
        <dbReference type="ARBA" id="ARBA00006219"/>
    </source>
</evidence>
<comment type="catalytic activity">
    <reaction evidence="8">
        <text>D-maltose + ATP = alpha-maltose 1-phosphate + ADP + H(+)</text>
        <dbReference type="Rhea" id="RHEA:31915"/>
        <dbReference type="ChEBI" id="CHEBI:15378"/>
        <dbReference type="ChEBI" id="CHEBI:17306"/>
        <dbReference type="ChEBI" id="CHEBI:30616"/>
        <dbReference type="ChEBI" id="CHEBI:63576"/>
        <dbReference type="ChEBI" id="CHEBI:456216"/>
        <dbReference type="EC" id="2.7.1.175"/>
    </reaction>
</comment>
<dbReference type="RefSeq" id="WP_183146396.1">
    <property type="nucleotide sequence ID" value="NZ_RBUA01000799.1"/>
</dbReference>
<keyword evidence="6" id="KW-0067">ATP-binding</keyword>
<dbReference type="SUPFAM" id="SSF51011">
    <property type="entry name" value="Glycosyl hydrolase domain"/>
    <property type="match status" value="1"/>
</dbReference>
<dbReference type="InterPro" id="IPR006047">
    <property type="entry name" value="GH13_cat_dom"/>
</dbReference>
<comment type="caution">
    <text evidence="12">The sequence shown here is derived from an EMBL/GenBank/DDBJ whole genome shotgun (WGS) entry which is preliminary data.</text>
</comment>
<dbReference type="GO" id="GO:0005975">
    <property type="term" value="P:carbohydrate metabolic process"/>
    <property type="evidence" value="ECO:0007669"/>
    <property type="project" value="InterPro"/>
</dbReference>
<evidence type="ECO:0000256" key="7">
    <source>
        <dbReference type="ARBA" id="ARBA00031251"/>
    </source>
</evidence>
<evidence type="ECO:0000259" key="9">
    <source>
        <dbReference type="Pfam" id="PF00128"/>
    </source>
</evidence>
<organism evidence="12 13">
    <name type="scientific">Pseudomonas syringae pv. avii</name>
    <dbReference type="NCBI Taxonomy" id="663959"/>
    <lineage>
        <taxon>Bacteria</taxon>
        <taxon>Pseudomonadati</taxon>
        <taxon>Pseudomonadota</taxon>
        <taxon>Gammaproteobacteria</taxon>
        <taxon>Pseudomonadales</taxon>
        <taxon>Pseudomonadaceae</taxon>
        <taxon>Pseudomonas</taxon>
        <taxon>Pseudomonas syringae</taxon>
    </lineage>
</organism>
<dbReference type="GO" id="GO:0016740">
    <property type="term" value="F:transferase activity"/>
    <property type="evidence" value="ECO:0007669"/>
    <property type="project" value="UniProtKB-KW"/>
</dbReference>